<evidence type="ECO:0000313" key="1">
    <source>
        <dbReference type="EMBL" id="TGO50985.1"/>
    </source>
</evidence>
<accession>A0A4Z1HQA3</accession>
<name>A0A4Z1HQA3_9HELO</name>
<dbReference type="EMBL" id="PQXJ01000372">
    <property type="protein sequence ID" value="TGO50985.1"/>
    <property type="molecule type" value="Genomic_DNA"/>
</dbReference>
<organism evidence="1 2">
    <name type="scientific">Botryotinia narcissicola</name>
    <dbReference type="NCBI Taxonomy" id="278944"/>
    <lineage>
        <taxon>Eukaryota</taxon>
        <taxon>Fungi</taxon>
        <taxon>Dikarya</taxon>
        <taxon>Ascomycota</taxon>
        <taxon>Pezizomycotina</taxon>
        <taxon>Leotiomycetes</taxon>
        <taxon>Helotiales</taxon>
        <taxon>Sclerotiniaceae</taxon>
        <taxon>Botryotinia</taxon>
    </lineage>
</organism>
<keyword evidence="2" id="KW-1185">Reference proteome</keyword>
<proteinExistence type="predicted"/>
<protein>
    <submittedName>
        <fullName evidence="1">Uncharacterized protein</fullName>
    </submittedName>
</protein>
<dbReference type="AlphaFoldDB" id="A0A4Z1HQA3"/>
<dbReference type="Proteomes" id="UP000297452">
    <property type="component" value="Unassembled WGS sequence"/>
</dbReference>
<gene>
    <name evidence="1" type="ORF">BOTNAR_0372g00050</name>
</gene>
<evidence type="ECO:0000313" key="2">
    <source>
        <dbReference type="Proteomes" id="UP000297452"/>
    </source>
</evidence>
<sequence length="77" mass="8503">MCLLAYTYRLVLRGAGDHEARGANKQDDLSEEKSRIIIKSEKGVVGLNPYRLLTRDPCIAWSLASGGLDRITIGAER</sequence>
<reference evidence="1 2" key="1">
    <citation type="submission" date="2017-12" db="EMBL/GenBank/DDBJ databases">
        <title>Comparative genomics of Botrytis spp.</title>
        <authorList>
            <person name="Valero-Jimenez C.A."/>
            <person name="Tapia P."/>
            <person name="Veloso J."/>
            <person name="Silva-Moreno E."/>
            <person name="Staats M."/>
            <person name="Valdes J.H."/>
            <person name="Van Kan J.A.L."/>
        </authorList>
    </citation>
    <scope>NUCLEOTIDE SEQUENCE [LARGE SCALE GENOMIC DNA]</scope>
    <source>
        <strain evidence="1 2">MUCL2120</strain>
    </source>
</reference>
<comment type="caution">
    <text evidence="1">The sequence shown here is derived from an EMBL/GenBank/DDBJ whole genome shotgun (WGS) entry which is preliminary data.</text>
</comment>